<proteinExistence type="predicted"/>
<gene>
    <name evidence="1" type="ORF">ML462_11835</name>
</gene>
<protein>
    <submittedName>
        <fullName evidence="1">Aspartate/glutamate racemase family protein</fullName>
    </submittedName>
</protein>
<dbReference type="Pfam" id="PF01177">
    <property type="entry name" value="Asp_Glu_race"/>
    <property type="match status" value="1"/>
</dbReference>
<dbReference type="InterPro" id="IPR015942">
    <property type="entry name" value="Asp/Glu/hydantoin_racemase"/>
</dbReference>
<comment type="caution">
    <text evidence="1">The sequence shown here is derived from an EMBL/GenBank/DDBJ whole genome shotgun (WGS) entry which is preliminary data.</text>
</comment>
<dbReference type="SUPFAM" id="SSF53681">
    <property type="entry name" value="Aspartate/glutamate racemase"/>
    <property type="match status" value="1"/>
</dbReference>
<dbReference type="Proteomes" id="UP001139226">
    <property type="component" value="Unassembled WGS sequence"/>
</dbReference>
<dbReference type="Gene3D" id="3.40.50.1860">
    <property type="match status" value="1"/>
</dbReference>
<keyword evidence="2" id="KW-1185">Reference proteome</keyword>
<sequence length="99" mass="11200">MICAITPHIVFEFAQPRIDISIIRIADAIGKEAKKQGLKTLGLLGSKPTVTKNFIPKILREKYGIETIIPEEHCLSQAHVLYRKNLPRVFFLKKPGNSF</sequence>
<evidence type="ECO:0000313" key="1">
    <source>
        <dbReference type="EMBL" id="MCH4823862.1"/>
    </source>
</evidence>
<dbReference type="InterPro" id="IPR001920">
    <property type="entry name" value="Asp/Glu_race"/>
</dbReference>
<dbReference type="AlphaFoldDB" id="A0A9X1V3M5"/>
<name>A0A9X1V3M5_9FLAO</name>
<reference evidence="1" key="1">
    <citation type="submission" date="2022-03" db="EMBL/GenBank/DDBJ databases">
        <title>Gramella crocea sp. nov., isolated from activated sludge of a seafood processing plant.</title>
        <authorList>
            <person name="Zhang X."/>
        </authorList>
    </citation>
    <scope>NUCLEOTIDE SEQUENCE</scope>
    <source>
        <strain evidence="1">YJ019</strain>
    </source>
</reference>
<organism evidence="1 2">
    <name type="scientific">Christiangramia lutea</name>
    <dbReference type="NCBI Taxonomy" id="1607951"/>
    <lineage>
        <taxon>Bacteria</taxon>
        <taxon>Pseudomonadati</taxon>
        <taxon>Bacteroidota</taxon>
        <taxon>Flavobacteriia</taxon>
        <taxon>Flavobacteriales</taxon>
        <taxon>Flavobacteriaceae</taxon>
        <taxon>Christiangramia</taxon>
    </lineage>
</organism>
<accession>A0A9X1V3M5</accession>
<dbReference type="EMBL" id="JAKVTV010000003">
    <property type="protein sequence ID" value="MCH4823862.1"/>
    <property type="molecule type" value="Genomic_DNA"/>
</dbReference>
<dbReference type="GO" id="GO:0047661">
    <property type="term" value="F:amino-acid racemase activity"/>
    <property type="evidence" value="ECO:0007669"/>
    <property type="project" value="InterPro"/>
</dbReference>
<evidence type="ECO:0000313" key="2">
    <source>
        <dbReference type="Proteomes" id="UP001139226"/>
    </source>
</evidence>
<dbReference type="RefSeq" id="WP_240714029.1">
    <property type="nucleotide sequence ID" value="NZ_JAKVTV010000003.1"/>
</dbReference>